<feature type="transmembrane region" description="Helical" evidence="5">
    <location>
        <begin position="40"/>
        <end position="63"/>
    </location>
</feature>
<keyword evidence="8" id="KW-0436">Ligase</keyword>
<dbReference type="PANTHER" id="PTHR37422">
    <property type="entry name" value="TEICHURONIC ACID BIOSYNTHESIS PROTEIN TUAE"/>
    <property type="match status" value="1"/>
</dbReference>
<dbReference type="OrthoDB" id="9772644at2"/>
<sequence length="434" mass="47522">MRDILITLIVFGSLPFIFKVPAHGALMWVWVSVMNPHTQGWGFATQLPFAMIIAVATMASMLLSRTPKSLPMTPVSVLLLLFVVWMNVTAPFALIPGPSWVQWNKVMKIMLMSFVVMMVIRTRTDIIRLVWVLVVSIGFYGVKGGIFTIRSGGTERVWGPEATFIGDNNALALALIITIPLMFYLQQNSDQRWVRRGLTGAMVLSALAALGSYSRGGLLAIAAMCLFMWVKSGKKVALGALLCLLGPLLLAFMPERWAERMDTINTFQDDISAQGRLNAWQMAYNLARDRFLGGGFEVSDAGIFARYAPNPQAVHAAHSIYFQALGEHGFVGLAIYLALGWASWRTAATIIKLSRGKPELAWALGLATMCQASMVGFAVGGAFLSLLYFDMPYYLMAALIATRILVEQHVKAQRAVPLRKTPAAPAKSGMAGQP</sequence>
<dbReference type="InterPro" id="IPR007016">
    <property type="entry name" value="O-antigen_ligase-rel_domated"/>
</dbReference>
<accession>A0A1A7C0B7</accession>
<dbReference type="InterPro" id="IPR045979">
    <property type="entry name" value="DUF5935"/>
</dbReference>
<organism evidence="8 9">
    <name type="scientific">Janthinobacterium psychrotolerans</name>
    <dbReference type="NCBI Taxonomy" id="1747903"/>
    <lineage>
        <taxon>Bacteria</taxon>
        <taxon>Pseudomonadati</taxon>
        <taxon>Pseudomonadota</taxon>
        <taxon>Betaproteobacteria</taxon>
        <taxon>Burkholderiales</taxon>
        <taxon>Oxalobacteraceae</taxon>
        <taxon>Janthinobacterium</taxon>
    </lineage>
</organism>
<evidence type="ECO:0000256" key="1">
    <source>
        <dbReference type="ARBA" id="ARBA00004141"/>
    </source>
</evidence>
<keyword evidence="9" id="KW-1185">Reference proteome</keyword>
<gene>
    <name evidence="8" type="ORF">ASR47_100445</name>
</gene>
<dbReference type="Pfam" id="PF04932">
    <property type="entry name" value="Wzy_C"/>
    <property type="match status" value="1"/>
</dbReference>
<dbReference type="PANTHER" id="PTHR37422:SF13">
    <property type="entry name" value="LIPOPOLYSACCHARIDE BIOSYNTHESIS PROTEIN PA4999-RELATED"/>
    <property type="match status" value="1"/>
</dbReference>
<evidence type="ECO:0000256" key="4">
    <source>
        <dbReference type="ARBA" id="ARBA00023136"/>
    </source>
</evidence>
<feature type="transmembrane region" description="Helical" evidence="5">
    <location>
        <begin position="360"/>
        <end position="387"/>
    </location>
</feature>
<proteinExistence type="predicted"/>
<dbReference type="STRING" id="1747903.ASR47_100445"/>
<feature type="domain" description="DUF5935" evidence="7">
    <location>
        <begin position="1"/>
        <end position="188"/>
    </location>
</feature>
<dbReference type="NCBIfam" id="TIGR03097">
    <property type="entry name" value="PEP_O_lig_1"/>
    <property type="match status" value="1"/>
</dbReference>
<feature type="transmembrane region" description="Helical" evidence="5">
    <location>
        <begin position="129"/>
        <end position="149"/>
    </location>
</feature>
<evidence type="ECO:0000259" key="7">
    <source>
        <dbReference type="Pfam" id="PF19358"/>
    </source>
</evidence>
<evidence type="ECO:0000259" key="6">
    <source>
        <dbReference type="Pfam" id="PF04932"/>
    </source>
</evidence>
<feature type="domain" description="O-antigen ligase-related" evidence="6">
    <location>
        <begin position="201"/>
        <end position="337"/>
    </location>
</feature>
<evidence type="ECO:0000256" key="5">
    <source>
        <dbReference type="SAM" id="Phobius"/>
    </source>
</evidence>
<dbReference type="InterPro" id="IPR017528">
    <property type="entry name" value="CHP03097O-antigen_lig-rel"/>
</dbReference>
<dbReference type="Proteomes" id="UP000092713">
    <property type="component" value="Unassembled WGS sequence"/>
</dbReference>
<feature type="transmembrane region" description="Helical" evidence="5">
    <location>
        <begin position="236"/>
        <end position="253"/>
    </location>
</feature>
<dbReference type="GO" id="GO:0016020">
    <property type="term" value="C:membrane"/>
    <property type="evidence" value="ECO:0007669"/>
    <property type="project" value="UniProtKB-SubCell"/>
</dbReference>
<feature type="transmembrane region" description="Helical" evidence="5">
    <location>
        <begin position="106"/>
        <end position="122"/>
    </location>
</feature>
<name>A0A1A7C0B7_9BURK</name>
<protein>
    <submittedName>
        <fullName evidence="8">Putative O-glycosylation ligase, exosortase A-associated</fullName>
    </submittedName>
</protein>
<feature type="transmembrane region" description="Helical" evidence="5">
    <location>
        <begin position="169"/>
        <end position="185"/>
    </location>
</feature>
<dbReference type="AlphaFoldDB" id="A0A1A7C0B7"/>
<feature type="transmembrane region" description="Helical" evidence="5">
    <location>
        <begin position="197"/>
        <end position="230"/>
    </location>
</feature>
<keyword evidence="4 5" id="KW-0472">Membrane</keyword>
<evidence type="ECO:0000256" key="2">
    <source>
        <dbReference type="ARBA" id="ARBA00022692"/>
    </source>
</evidence>
<dbReference type="PATRIC" id="fig|1747903.4.peg.1303"/>
<reference evidence="8 9" key="1">
    <citation type="submission" date="2016-04" db="EMBL/GenBank/DDBJ databases">
        <title>Draft genome sequence of Janthinobacterium psychrotolerans sp. nov., isolated from freshwater sediments in Denmark.</title>
        <authorList>
            <person name="Gong X."/>
            <person name="Skrivergaard S."/>
            <person name="Korsgaard B.S."/>
            <person name="Schreiber L."/>
            <person name="Marshall I.P."/>
            <person name="Finster K."/>
            <person name="Schramm A."/>
        </authorList>
    </citation>
    <scope>NUCLEOTIDE SEQUENCE [LARGE SCALE GENOMIC DNA]</scope>
    <source>
        <strain evidence="8 9">S3-2</strain>
    </source>
</reference>
<dbReference type="InterPro" id="IPR051533">
    <property type="entry name" value="WaaL-like"/>
</dbReference>
<dbReference type="RefSeq" id="WP_065309326.1">
    <property type="nucleotide sequence ID" value="NZ_LOCQ01000059.1"/>
</dbReference>
<keyword evidence="3 5" id="KW-1133">Transmembrane helix</keyword>
<evidence type="ECO:0000313" key="9">
    <source>
        <dbReference type="Proteomes" id="UP000092713"/>
    </source>
</evidence>
<comment type="subcellular location">
    <subcellularLocation>
        <location evidence="1">Membrane</location>
        <topology evidence="1">Multi-pass membrane protein</topology>
    </subcellularLocation>
</comment>
<feature type="transmembrane region" description="Helical" evidence="5">
    <location>
        <begin position="75"/>
        <end position="94"/>
    </location>
</feature>
<dbReference type="GO" id="GO:0016874">
    <property type="term" value="F:ligase activity"/>
    <property type="evidence" value="ECO:0007669"/>
    <property type="project" value="UniProtKB-KW"/>
</dbReference>
<comment type="caution">
    <text evidence="8">The sequence shown here is derived from an EMBL/GenBank/DDBJ whole genome shotgun (WGS) entry which is preliminary data.</text>
</comment>
<keyword evidence="2 5" id="KW-0812">Transmembrane</keyword>
<evidence type="ECO:0000313" key="8">
    <source>
        <dbReference type="EMBL" id="OBV37773.1"/>
    </source>
</evidence>
<evidence type="ECO:0000256" key="3">
    <source>
        <dbReference type="ARBA" id="ARBA00022989"/>
    </source>
</evidence>
<dbReference type="EMBL" id="LOCQ01000059">
    <property type="protein sequence ID" value="OBV37773.1"/>
    <property type="molecule type" value="Genomic_DNA"/>
</dbReference>
<dbReference type="Pfam" id="PF19358">
    <property type="entry name" value="DUF5935"/>
    <property type="match status" value="1"/>
</dbReference>